<evidence type="ECO:0000256" key="9">
    <source>
        <dbReference type="ARBA" id="ARBA00023002"/>
    </source>
</evidence>
<dbReference type="Pfam" id="PF00067">
    <property type="entry name" value="p450"/>
    <property type="match status" value="1"/>
</dbReference>
<dbReference type="InterPro" id="IPR017972">
    <property type="entry name" value="Cyt_P450_CS"/>
</dbReference>
<evidence type="ECO:0008006" key="17">
    <source>
        <dbReference type="Google" id="ProtNLM"/>
    </source>
</evidence>
<evidence type="ECO:0000256" key="11">
    <source>
        <dbReference type="ARBA" id="ARBA00023033"/>
    </source>
</evidence>
<dbReference type="InterPro" id="IPR002401">
    <property type="entry name" value="Cyt_P450_E_grp-I"/>
</dbReference>
<keyword evidence="7" id="KW-0256">Endoplasmic reticulum</keyword>
<dbReference type="GO" id="GO:0020037">
    <property type="term" value="F:heme binding"/>
    <property type="evidence" value="ECO:0007669"/>
    <property type="project" value="InterPro"/>
</dbReference>
<evidence type="ECO:0000256" key="4">
    <source>
        <dbReference type="ARBA" id="ARBA00010617"/>
    </source>
</evidence>
<keyword evidence="5 13" id="KW-0349">Heme</keyword>
<dbReference type="GO" id="GO:0005506">
    <property type="term" value="F:iron ion binding"/>
    <property type="evidence" value="ECO:0007669"/>
    <property type="project" value="InterPro"/>
</dbReference>
<dbReference type="PRINTS" id="PR00463">
    <property type="entry name" value="EP450I"/>
</dbReference>
<reference evidence="15" key="2">
    <citation type="submission" date="2025-09" db="UniProtKB">
        <authorList>
            <consortium name="Ensembl"/>
        </authorList>
    </citation>
    <scope>IDENTIFICATION</scope>
</reference>
<comment type="cofactor">
    <cofactor evidence="1 13">
        <name>heme</name>
        <dbReference type="ChEBI" id="CHEBI:30413"/>
    </cofactor>
</comment>
<keyword evidence="12" id="KW-0472">Membrane</keyword>
<keyword evidence="6 13" id="KW-0479">Metal-binding</keyword>
<evidence type="ECO:0000256" key="14">
    <source>
        <dbReference type="RuleBase" id="RU000461"/>
    </source>
</evidence>
<dbReference type="PANTHER" id="PTHR24300:SF424">
    <property type="entry name" value="CYTOCHROME P450"/>
    <property type="match status" value="1"/>
</dbReference>
<dbReference type="PRINTS" id="PR00385">
    <property type="entry name" value="P450"/>
</dbReference>
<evidence type="ECO:0000256" key="1">
    <source>
        <dbReference type="ARBA" id="ARBA00001971"/>
    </source>
</evidence>
<dbReference type="InterPro" id="IPR008068">
    <property type="entry name" value="Cyt_P450_E_grp-I_CYP2B-like"/>
</dbReference>
<keyword evidence="8" id="KW-0492">Microsome</keyword>
<comment type="similarity">
    <text evidence="4 14">Belongs to the cytochrome P450 family.</text>
</comment>
<evidence type="ECO:0000313" key="15">
    <source>
        <dbReference type="Ensembl" id="ENSVKKP00000017042.1"/>
    </source>
</evidence>
<evidence type="ECO:0000256" key="10">
    <source>
        <dbReference type="ARBA" id="ARBA00023004"/>
    </source>
</evidence>
<keyword evidence="11 14" id="KW-0503">Monooxygenase</keyword>
<protein>
    <recommendedName>
        <fullName evidence="17">Cytochrome P450</fullName>
    </recommendedName>
</protein>
<dbReference type="GO" id="GO:0008392">
    <property type="term" value="F:arachidonate epoxygenase activity"/>
    <property type="evidence" value="ECO:0007669"/>
    <property type="project" value="TreeGrafter"/>
</dbReference>
<feature type="binding site" description="axial binding residue" evidence="13">
    <location>
        <position position="439"/>
    </location>
    <ligand>
        <name>heme</name>
        <dbReference type="ChEBI" id="CHEBI:30413"/>
    </ligand>
    <ligandPart>
        <name>Fe</name>
        <dbReference type="ChEBI" id="CHEBI:18248"/>
    </ligandPart>
</feature>
<sequence>MELSGTVTVFLALYLTYLIVVSIKRGVSKKGNLPPGPTPLPVIGNFLQLKSGRTIESLLKLREKYGPVFTVYFGNRPVVVLCGHEAVKEALIDKAEEFSGRKTNPTLERTFQGYGVVFSDGERWKLLRRFSLTVLRNFGMGKKSIEERIQEEAQFLLEEFQKTRQEPFDPTFFLSRAVSNIICSIVFGDRFDYGDQEFQALLRMMNDSFREMSTPWAQFYDMYANILKFFPGPHTKIYDLLEEMRLFIARKVKRNQETLDPNAPRDFIDCFLIQMDKEKGNPASEFNLPNLELTTLNLFFAGTETVSSTLRYGFLLLMKYPEVQAKLHEELDRVVGQSRVPNIEDRSQMPYTDAVIHEVQRVSDLIPMNVAHAVTCDTEFRGYVIPKGTEIYPMLTSVLHDPSMFKTPDTFNPGHFLDESGCFRKTAAFVPFSSGKRLCLGEGLARMELFLFFTTILQRFRLKPLLPPQDISLAPREKGFATIPPFYKLCIVPR</sequence>
<comment type="subcellular location">
    <subcellularLocation>
        <location evidence="3">Endoplasmic reticulum membrane</location>
        <topology evidence="3">Peripheral membrane protein</topology>
    </subcellularLocation>
    <subcellularLocation>
        <location evidence="2">Microsome membrane</location>
        <topology evidence="2">Peripheral membrane protein</topology>
    </subcellularLocation>
</comment>
<dbReference type="CDD" id="cd11026">
    <property type="entry name" value="CYP2"/>
    <property type="match status" value="1"/>
</dbReference>
<dbReference type="Proteomes" id="UP000694545">
    <property type="component" value="Unplaced"/>
</dbReference>
<dbReference type="GO" id="GO:0006805">
    <property type="term" value="P:xenobiotic metabolic process"/>
    <property type="evidence" value="ECO:0007669"/>
    <property type="project" value="TreeGrafter"/>
</dbReference>
<dbReference type="AlphaFoldDB" id="A0A8D2L577"/>
<evidence type="ECO:0000256" key="13">
    <source>
        <dbReference type="PIRSR" id="PIRSR602401-1"/>
    </source>
</evidence>
<accession>A0A8D2L577</accession>
<keyword evidence="10 13" id="KW-0408">Iron</keyword>
<dbReference type="GO" id="GO:0019373">
    <property type="term" value="P:epoxygenase P450 pathway"/>
    <property type="evidence" value="ECO:0007669"/>
    <property type="project" value="TreeGrafter"/>
</dbReference>
<dbReference type="InterPro" id="IPR036396">
    <property type="entry name" value="Cyt_P450_sf"/>
</dbReference>
<evidence type="ECO:0000256" key="6">
    <source>
        <dbReference type="ARBA" id="ARBA00022723"/>
    </source>
</evidence>
<name>A0A8D2L577_VARKO</name>
<dbReference type="GO" id="GO:0005789">
    <property type="term" value="C:endoplasmic reticulum membrane"/>
    <property type="evidence" value="ECO:0007669"/>
    <property type="project" value="UniProtKB-SubCell"/>
</dbReference>
<dbReference type="Ensembl" id="ENSVKKT00000017466.1">
    <property type="protein sequence ID" value="ENSVKKP00000017042.1"/>
    <property type="gene ID" value="ENSVKKG00000009468.1"/>
</dbReference>
<dbReference type="InterPro" id="IPR050182">
    <property type="entry name" value="Cytochrome_P450_fam2"/>
</dbReference>
<reference evidence="15" key="1">
    <citation type="submission" date="2025-08" db="UniProtKB">
        <authorList>
            <consortium name="Ensembl"/>
        </authorList>
    </citation>
    <scope>IDENTIFICATION</scope>
</reference>
<dbReference type="InterPro" id="IPR001128">
    <property type="entry name" value="Cyt_P450"/>
</dbReference>
<dbReference type="PROSITE" id="PS00086">
    <property type="entry name" value="CYTOCHROME_P450"/>
    <property type="match status" value="1"/>
</dbReference>
<keyword evidence="16" id="KW-1185">Reference proteome</keyword>
<proteinExistence type="inferred from homology"/>
<dbReference type="PRINTS" id="PR01685">
    <property type="entry name" value="EP450ICYP2B"/>
</dbReference>
<dbReference type="FunFam" id="1.10.630.10:FF:000001">
    <property type="entry name" value="Cytochrome P450, family 2"/>
    <property type="match status" value="1"/>
</dbReference>
<evidence type="ECO:0000256" key="12">
    <source>
        <dbReference type="ARBA" id="ARBA00023136"/>
    </source>
</evidence>
<dbReference type="Gene3D" id="1.10.630.10">
    <property type="entry name" value="Cytochrome P450"/>
    <property type="match status" value="1"/>
</dbReference>
<evidence type="ECO:0000313" key="16">
    <source>
        <dbReference type="Proteomes" id="UP000694545"/>
    </source>
</evidence>
<organism evidence="15 16">
    <name type="scientific">Varanus komodoensis</name>
    <name type="common">Komodo dragon</name>
    <dbReference type="NCBI Taxonomy" id="61221"/>
    <lineage>
        <taxon>Eukaryota</taxon>
        <taxon>Metazoa</taxon>
        <taxon>Chordata</taxon>
        <taxon>Craniata</taxon>
        <taxon>Vertebrata</taxon>
        <taxon>Euteleostomi</taxon>
        <taxon>Lepidosauria</taxon>
        <taxon>Squamata</taxon>
        <taxon>Bifurcata</taxon>
        <taxon>Unidentata</taxon>
        <taxon>Episquamata</taxon>
        <taxon>Toxicofera</taxon>
        <taxon>Anguimorpha</taxon>
        <taxon>Paleoanguimorpha</taxon>
        <taxon>Varanoidea</taxon>
        <taxon>Varanidae</taxon>
        <taxon>Varanus</taxon>
    </lineage>
</organism>
<dbReference type="GO" id="GO:0016712">
    <property type="term" value="F:oxidoreductase activity, acting on paired donors, with incorporation or reduction of molecular oxygen, reduced flavin or flavoprotein as one donor, and incorporation of one atom of oxygen"/>
    <property type="evidence" value="ECO:0007669"/>
    <property type="project" value="InterPro"/>
</dbReference>
<evidence type="ECO:0000256" key="3">
    <source>
        <dbReference type="ARBA" id="ARBA00004406"/>
    </source>
</evidence>
<dbReference type="SUPFAM" id="SSF48264">
    <property type="entry name" value="Cytochrome P450"/>
    <property type="match status" value="1"/>
</dbReference>
<evidence type="ECO:0000256" key="8">
    <source>
        <dbReference type="ARBA" id="ARBA00022848"/>
    </source>
</evidence>
<dbReference type="PANTHER" id="PTHR24300">
    <property type="entry name" value="CYTOCHROME P450 508A4-RELATED"/>
    <property type="match status" value="1"/>
</dbReference>
<evidence type="ECO:0000256" key="7">
    <source>
        <dbReference type="ARBA" id="ARBA00022824"/>
    </source>
</evidence>
<dbReference type="OMA" id="HVKRTIF"/>
<keyword evidence="9 14" id="KW-0560">Oxidoreductase</keyword>
<evidence type="ECO:0000256" key="2">
    <source>
        <dbReference type="ARBA" id="ARBA00004174"/>
    </source>
</evidence>
<evidence type="ECO:0000256" key="5">
    <source>
        <dbReference type="ARBA" id="ARBA00022617"/>
    </source>
</evidence>